<evidence type="ECO:0000313" key="2">
    <source>
        <dbReference type="EMBL" id="MQY09874.1"/>
    </source>
</evidence>
<name>A0A7K0CAS1_9ACTN</name>
<gene>
    <name evidence="2" type="ORF">ACRB68_80040</name>
</gene>
<keyword evidence="3" id="KW-1185">Reference proteome</keyword>
<keyword evidence="1" id="KW-0472">Membrane</keyword>
<feature type="transmembrane region" description="Helical" evidence="1">
    <location>
        <begin position="33"/>
        <end position="54"/>
    </location>
</feature>
<dbReference type="RefSeq" id="WP_153542264.1">
    <property type="nucleotide sequence ID" value="NZ_WEGH01000009.1"/>
</dbReference>
<keyword evidence="1" id="KW-1133">Transmembrane helix</keyword>
<organism evidence="2 3">
    <name type="scientific">Actinomadura macrotermitis</name>
    <dbReference type="NCBI Taxonomy" id="2585200"/>
    <lineage>
        <taxon>Bacteria</taxon>
        <taxon>Bacillati</taxon>
        <taxon>Actinomycetota</taxon>
        <taxon>Actinomycetes</taxon>
        <taxon>Streptosporangiales</taxon>
        <taxon>Thermomonosporaceae</taxon>
        <taxon>Actinomadura</taxon>
    </lineage>
</organism>
<protein>
    <submittedName>
        <fullName evidence="2">Uncharacterized protein</fullName>
    </submittedName>
</protein>
<comment type="caution">
    <text evidence="2">The sequence shown here is derived from an EMBL/GenBank/DDBJ whole genome shotgun (WGS) entry which is preliminary data.</text>
</comment>
<accession>A0A7K0CAS1</accession>
<dbReference type="EMBL" id="WEGH01000009">
    <property type="protein sequence ID" value="MQY09874.1"/>
    <property type="molecule type" value="Genomic_DNA"/>
</dbReference>
<keyword evidence="1" id="KW-0812">Transmembrane</keyword>
<evidence type="ECO:0000256" key="1">
    <source>
        <dbReference type="SAM" id="Phobius"/>
    </source>
</evidence>
<dbReference type="Proteomes" id="UP000487268">
    <property type="component" value="Unassembled WGS sequence"/>
</dbReference>
<dbReference type="AlphaFoldDB" id="A0A7K0CAS1"/>
<feature type="transmembrane region" description="Helical" evidence="1">
    <location>
        <begin position="7"/>
        <end position="27"/>
    </location>
</feature>
<proteinExistence type="predicted"/>
<reference evidence="2 3" key="1">
    <citation type="submission" date="2019-10" db="EMBL/GenBank/DDBJ databases">
        <title>Actinomadura rubteroloni sp. nov. and Actinomadura macrotermitis sp. nov., isolated from the gut of fungus growing-termite Macrotermes natalensis.</title>
        <authorList>
            <person name="Benndorf R."/>
            <person name="Martin K."/>
            <person name="Kuefner M."/>
            <person name="De Beer W."/>
            <person name="Kaster A.-K."/>
            <person name="Vollmers J."/>
            <person name="Poulsen M."/>
            <person name="Beemelmanns C."/>
        </authorList>
    </citation>
    <scope>NUCLEOTIDE SEQUENCE [LARGE SCALE GENOMIC DNA]</scope>
    <source>
        <strain evidence="2 3">RB68</strain>
    </source>
</reference>
<evidence type="ECO:0000313" key="3">
    <source>
        <dbReference type="Proteomes" id="UP000487268"/>
    </source>
</evidence>
<sequence length="132" mass="14107">MMPGRLITIALYGAAVAPLVVLLAGWTLDGAPAILLCLAAVVLPVTAAVVDAFIRRRPFGRRVVLMAPPDPRPLTAGDEILVPPACPVTGHPYACPCRPCVAYWASADGHETYQVWDEHATAVRRGRDGDIR</sequence>